<evidence type="ECO:0000256" key="2">
    <source>
        <dbReference type="ARBA" id="ARBA00023015"/>
    </source>
</evidence>
<evidence type="ECO:0000259" key="7">
    <source>
        <dbReference type="Pfam" id="PF04545"/>
    </source>
</evidence>
<evidence type="ECO:0000313" key="8">
    <source>
        <dbReference type="EMBL" id="KRT17811.1"/>
    </source>
</evidence>
<dbReference type="EMBL" id="LMZQ01000001">
    <property type="protein sequence ID" value="KRT17811.1"/>
    <property type="molecule type" value="Genomic_DNA"/>
</dbReference>
<dbReference type="InterPro" id="IPR039425">
    <property type="entry name" value="RNA_pol_sigma-70-like"/>
</dbReference>
<dbReference type="GO" id="GO:0016987">
    <property type="term" value="F:sigma factor activity"/>
    <property type="evidence" value="ECO:0007669"/>
    <property type="project" value="UniProtKB-KW"/>
</dbReference>
<name>A0A0T5VVC8_9SPHI</name>
<keyword evidence="3" id="KW-0731">Sigma factor</keyword>
<dbReference type="NCBIfam" id="TIGR02937">
    <property type="entry name" value="sigma70-ECF"/>
    <property type="match status" value="1"/>
</dbReference>
<dbReference type="NCBIfam" id="TIGR02985">
    <property type="entry name" value="Sig70_bacteroi1"/>
    <property type="match status" value="1"/>
</dbReference>
<evidence type="ECO:0000256" key="4">
    <source>
        <dbReference type="ARBA" id="ARBA00023125"/>
    </source>
</evidence>
<dbReference type="InterPro" id="IPR013325">
    <property type="entry name" value="RNA_pol_sigma_r2"/>
</dbReference>
<dbReference type="InterPro" id="IPR014327">
    <property type="entry name" value="RNA_pol_sigma70_bacteroid"/>
</dbReference>
<dbReference type="OrthoDB" id="659569at2"/>
<dbReference type="GO" id="GO:0006352">
    <property type="term" value="P:DNA-templated transcription initiation"/>
    <property type="evidence" value="ECO:0007669"/>
    <property type="project" value="InterPro"/>
</dbReference>
<dbReference type="PANTHER" id="PTHR43133:SF46">
    <property type="entry name" value="RNA POLYMERASE SIGMA-70 FACTOR ECF SUBFAMILY"/>
    <property type="match status" value="1"/>
</dbReference>
<dbReference type="Gene3D" id="1.10.10.10">
    <property type="entry name" value="Winged helix-like DNA-binding domain superfamily/Winged helix DNA-binding domain"/>
    <property type="match status" value="1"/>
</dbReference>
<evidence type="ECO:0000256" key="3">
    <source>
        <dbReference type="ARBA" id="ARBA00023082"/>
    </source>
</evidence>
<dbReference type="PANTHER" id="PTHR43133">
    <property type="entry name" value="RNA POLYMERASE ECF-TYPE SIGMA FACTO"/>
    <property type="match status" value="1"/>
</dbReference>
<dbReference type="SUPFAM" id="SSF88659">
    <property type="entry name" value="Sigma3 and sigma4 domains of RNA polymerase sigma factors"/>
    <property type="match status" value="1"/>
</dbReference>
<keyword evidence="2" id="KW-0805">Transcription regulation</keyword>
<protein>
    <recommendedName>
        <fullName evidence="10">RNA polymerase subunit sigma-70</fullName>
    </recommendedName>
</protein>
<dbReference type="InterPro" id="IPR007630">
    <property type="entry name" value="RNA_pol_sigma70_r4"/>
</dbReference>
<organism evidence="8 9">
    <name type="scientific">Pedobacter ginsenosidimutans</name>
    <dbReference type="NCBI Taxonomy" id="687842"/>
    <lineage>
        <taxon>Bacteria</taxon>
        <taxon>Pseudomonadati</taxon>
        <taxon>Bacteroidota</taxon>
        <taxon>Sphingobacteriia</taxon>
        <taxon>Sphingobacteriales</taxon>
        <taxon>Sphingobacteriaceae</taxon>
        <taxon>Pedobacter</taxon>
    </lineage>
</organism>
<dbReference type="Gene3D" id="1.10.1740.10">
    <property type="match status" value="1"/>
</dbReference>
<dbReference type="Pfam" id="PF04542">
    <property type="entry name" value="Sigma70_r2"/>
    <property type="match status" value="1"/>
</dbReference>
<dbReference type="InterPro" id="IPR014284">
    <property type="entry name" value="RNA_pol_sigma-70_dom"/>
</dbReference>
<keyword evidence="5" id="KW-0804">Transcription</keyword>
<dbReference type="AlphaFoldDB" id="A0A0T5VVC8"/>
<reference evidence="8 9" key="1">
    <citation type="submission" date="2015-11" db="EMBL/GenBank/DDBJ databases">
        <title>Sequence of Pedobacter ginsenosidimutans.</title>
        <authorList>
            <person name="Carson E."/>
            <person name="Keyser V."/>
            <person name="Newman J."/>
            <person name="Miller J."/>
        </authorList>
    </citation>
    <scope>NUCLEOTIDE SEQUENCE [LARGE SCALE GENOMIC DNA]</scope>
    <source>
        <strain evidence="8 9">KACC 14530</strain>
    </source>
</reference>
<evidence type="ECO:0008006" key="10">
    <source>
        <dbReference type="Google" id="ProtNLM"/>
    </source>
</evidence>
<accession>A0A0T5VVC8</accession>
<evidence type="ECO:0000313" key="9">
    <source>
        <dbReference type="Proteomes" id="UP000051950"/>
    </source>
</evidence>
<gene>
    <name evidence="8" type="ORF">ASU31_00490</name>
</gene>
<dbReference type="InterPro" id="IPR007627">
    <property type="entry name" value="RNA_pol_sigma70_r2"/>
</dbReference>
<dbReference type="Proteomes" id="UP000051950">
    <property type="component" value="Unassembled WGS sequence"/>
</dbReference>
<comment type="similarity">
    <text evidence="1">Belongs to the sigma-70 factor family. ECF subfamily.</text>
</comment>
<dbReference type="GO" id="GO:0003677">
    <property type="term" value="F:DNA binding"/>
    <property type="evidence" value="ECO:0007669"/>
    <property type="project" value="UniProtKB-KW"/>
</dbReference>
<comment type="caution">
    <text evidence="8">The sequence shown here is derived from an EMBL/GenBank/DDBJ whole genome shotgun (WGS) entry which is preliminary data.</text>
</comment>
<evidence type="ECO:0000259" key="6">
    <source>
        <dbReference type="Pfam" id="PF04542"/>
    </source>
</evidence>
<dbReference type="Pfam" id="PF04545">
    <property type="entry name" value="Sigma70_r4"/>
    <property type="match status" value="1"/>
</dbReference>
<feature type="domain" description="RNA polymerase sigma-70 region 4" evidence="7">
    <location>
        <begin position="132"/>
        <end position="178"/>
    </location>
</feature>
<feature type="domain" description="RNA polymerase sigma-70 region 2" evidence="6">
    <location>
        <begin position="29"/>
        <end position="93"/>
    </location>
</feature>
<proteinExistence type="inferred from homology"/>
<dbReference type="InterPro" id="IPR036388">
    <property type="entry name" value="WH-like_DNA-bd_sf"/>
</dbReference>
<keyword evidence="4" id="KW-0238">DNA-binding</keyword>
<dbReference type="STRING" id="687842.ASU31_00490"/>
<dbReference type="InterPro" id="IPR013324">
    <property type="entry name" value="RNA_pol_sigma_r3/r4-like"/>
</dbReference>
<dbReference type="SUPFAM" id="SSF88946">
    <property type="entry name" value="Sigma2 domain of RNA polymerase sigma factors"/>
    <property type="match status" value="1"/>
</dbReference>
<sequence>MGIVYSKITDDELLVHLKRNDHMAFTEVFNRYGSLMYSHALNKLRNELDARDVVQEMFIRIWEKRDSIELKTNLGSYLFIVLRNSILNLIKHQSVVKNYSIVFSKTNEDSGIYTDTLIREKQLLAMIELEISNLPPRMRAVFELRRKEYLSNREVADRLGITESTAADQMKKALRILRNKLGLLPILLFYLNSK</sequence>
<evidence type="ECO:0000256" key="5">
    <source>
        <dbReference type="ARBA" id="ARBA00023163"/>
    </source>
</evidence>
<keyword evidence="9" id="KW-1185">Reference proteome</keyword>
<evidence type="ECO:0000256" key="1">
    <source>
        <dbReference type="ARBA" id="ARBA00010641"/>
    </source>
</evidence>